<dbReference type="PANTHER" id="PTHR21310">
    <property type="entry name" value="AMINOGLYCOSIDE PHOSPHOTRANSFERASE-RELATED-RELATED"/>
    <property type="match status" value="1"/>
</dbReference>
<evidence type="ECO:0000313" key="2">
    <source>
        <dbReference type="EMBL" id="KAF8903334.1"/>
    </source>
</evidence>
<proteinExistence type="predicted"/>
<accession>A0A9P5NTI7</accession>
<dbReference type="OrthoDB" id="2906425at2759"/>
<keyword evidence="3" id="KW-1185">Reference proteome</keyword>
<dbReference type="InterPro" id="IPR051678">
    <property type="entry name" value="AGP_Transferase"/>
</dbReference>
<dbReference type="AlphaFoldDB" id="A0A9P5NTI7"/>
<dbReference type="SUPFAM" id="SSF56112">
    <property type="entry name" value="Protein kinase-like (PK-like)"/>
    <property type="match status" value="1"/>
</dbReference>
<gene>
    <name evidence="2" type="ORF">CPB84DRAFT_1814701</name>
</gene>
<protein>
    <recommendedName>
        <fullName evidence="1">Aminoglycoside phosphotransferase domain-containing protein</fullName>
    </recommendedName>
</protein>
<name>A0A9P5NTI7_GYMJU</name>
<dbReference type="EMBL" id="JADNYJ010000031">
    <property type="protein sequence ID" value="KAF8903334.1"/>
    <property type="molecule type" value="Genomic_DNA"/>
</dbReference>
<reference evidence="2" key="1">
    <citation type="submission" date="2020-11" db="EMBL/GenBank/DDBJ databases">
        <authorList>
            <consortium name="DOE Joint Genome Institute"/>
            <person name="Ahrendt S."/>
            <person name="Riley R."/>
            <person name="Andreopoulos W."/>
            <person name="LaButti K."/>
            <person name="Pangilinan J."/>
            <person name="Ruiz-duenas F.J."/>
            <person name="Barrasa J.M."/>
            <person name="Sanchez-Garcia M."/>
            <person name="Camarero S."/>
            <person name="Miyauchi S."/>
            <person name="Serrano A."/>
            <person name="Linde D."/>
            <person name="Babiker R."/>
            <person name="Drula E."/>
            <person name="Ayuso-Fernandez I."/>
            <person name="Pacheco R."/>
            <person name="Padilla G."/>
            <person name="Ferreira P."/>
            <person name="Barriuso J."/>
            <person name="Kellner H."/>
            <person name="Castanera R."/>
            <person name="Alfaro M."/>
            <person name="Ramirez L."/>
            <person name="Pisabarro A.G."/>
            <person name="Kuo A."/>
            <person name="Tritt A."/>
            <person name="Lipzen A."/>
            <person name="He G."/>
            <person name="Yan M."/>
            <person name="Ng V."/>
            <person name="Cullen D."/>
            <person name="Martin F."/>
            <person name="Rosso M.-N."/>
            <person name="Henrissat B."/>
            <person name="Hibbett D."/>
            <person name="Martinez A.T."/>
            <person name="Grigoriev I.V."/>
        </authorList>
    </citation>
    <scope>NUCLEOTIDE SEQUENCE</scope>
    <source>
        <strain evidence="2">AH 44721</strain>
    </source>
</reference>
<sequence>MLSHHWGDQLSGGYNLARFLHLHDSQNTTLVARVPLRSEDAMSPTHGRAISKRLESEIATMDYIERFTNIPVPRVYLHSDHSEQQVRSPYLLMSKVEGVPLVKLWDKMDDDKRLVVLRQVIDIILELWSHRFDKTGALFRRPEVGDGRTDPGRFLNTMSYRHAAEYWLAYANAKIQSIRDEWFGNKDQLENAAFWFMRSLIPALYDPSIDAQLEGFPLNHGDFHSQNIMIATPTLFAQYPLFIVDHPYWKDDNPLRERNVRDQATFDQLIREGEQKRKAVMTNTLWMFSPVYPLLFKFVFGDDTEDSDDDDESSDEEKFSFSTGYYWALRTKGILRKDEEALEKDHLVWLEARDVLGEAEVGNRMERAEFKELVSRHADSFAEGGKVCSWLESQ</sequence>
<organism evidence="2 3">
    <name type="scientific">Gymnopilus junonius</name>
    <name type="common">Spectacular rustgill mushroom</name>
    <name type="synonym">Gymnopilus spectabilis subsp. junonius</name>
    <dbReference type="NCBI Taxonomy" id="109634"/>
    <lineage>
        <taxon>Eukaryota</taxon>
        <taxon>Fungi</taxon>
        <taxon>Dikarya</taxon>
        <taxon>Basidiomycota</taxon>
        <taxon>Agaricomycotina</taxon>
        <taxon>Agaricomycetes</taxon>
        <taxon>Agaricomycetidae</taxon>
        <taxon>Agaricales</taxon>
        <taxon>Agaricineae</taxon>
        <taxon>Hymenogastraceae</taxon>
        <taxon>Gymnopilus</taxon>
    </lineage>
</organism>
<evidence type="ECO:0000313" key="3">
    <source>
        <dbReference type="Proteomes" id="UP000724874"/>
    </source>
</evidence>
<dbReference type="Pfam" id="PF01636">
    <property type="entry name" value="APH"/>
    <property type="match status" value="1"/>
</dbReference>
<comment type="caution">
    <text evidence="2">The sequence shown here is derived from an EMBL/GenBank/DDBJ whole genome shotgun (WGS) entry which is preliminary data.</text>
</comment>
<feature type="domain" description="Aminoglycoside phosphotransferase" evidence="1">
    <location>
        <begin position="12"/>
        <end position="231"/>
    </location>
</feature>
<dbReference type="Proteomes" id="UP000724874">
    <property type="component" value="Unassembled WGS sequence"/>
</dbReference>
<dbReference type="PANTHER" id="PTHR21310:SF15">
    <property type="entry name" value="AMINOGLYCOSIDE PHOSPHOTRANSFERASE DOMAIN-CONTAINING PROTEIN"/>
    <property type="match status" value="1"/>
</dbReference>
<evidence type="ECO:0000259" key="1">
    <source>
        <dbReference type="Pfam" id="PF01636"/>
    </source>
</evidence>
<dbReference type="InterPro" id="IPR011009">
    <property type="entry name" value="Kinase-like_dom_sf"/>
</dbReference>
<dbReference type="InterPro" id="IPR002575">
    <property type="entry name" value="Aminoglycoside_PTrfase"/>
</dbReference>